<keyword evidence="2" id="KW-1185">Reference proteome</keyword>
<dbReference type="Pfam" id="PF01547">
    <property type="entry name" value="SBP_bac_1"/>
    <property type="match status" value="1"/>
</dbReference>
<dbReference type="EMBL" id="JBHSKM010000052">
    <property type="protein sequence ID" value="MFC5220684.1"/>
    <property type="molecule type" value="Genomic_DNA"/>
</dbReference>
<name>A0ABW0CXL6_STRCD</name>
<dbReference type="Gene3D" id="3.40.190.10">
    <property type="entry name" value="Periplasmic binding protein-like II"/>
    <property type="match status" value="1"/>
</dbReference>
<dbReference type="Proteomes" id="UP001596263">
    <property type="component" value="Unassembled WGS sequence"/>
</dbReference>
<dbReference type="InterPro" id="IPR050490">
    <property type="entry name" value="Bact_solute-bd_prot1"/>
</dbReference>
<protein>
    <submittedName>
        <fullName evidence="1">ABC transporter substrate-binding protein</fullName>
    </submittedName>
</protein>
<proteinExistence type="predicted"/>
<evidence type="ECO:0000313" key="1">
    <source>
        <dbReference type="EMBL" id="MFC5220684.1"/>
    </source>
</evidence>
<dbReference type="PANTHER" id="PTHR43649:SF12">
    <property type="entry name" value="DIACETYLCHITOBIOSE BINDING PROTEIN DASA"/>
    <property type="match status" value="1"/>
</dbReference>
<dbReference type="RefSeq" id="WP_380865786.1">
    <property type="nucleotide sequence ID" value="NZ_JBHSKM010000052.1"/>
</dbReference>
<gene>
    <name evidence="1" type="ORF">ACFPQ9_43465</name>
</gene>
<dbReference type="PANTHER" id="PTHR43649">
    <property type="entry name" value="ARABINOSE-BINDING PROTEIN-RELATED"/>
    <property type="match status" value="1"/>
</dbReference>
<dbReference type="SUPFAM" id="SSF53850">
    <property type="entry name" value="Periplasmic binding protein-like II"/>
    <property type="match status" value="1"/>
</dbReference>
<dbReference type="InterPro" id="IPR006059">
    <property type="entry name" value="SBP"/>
</dbReference>
<sequence>MMLIALAGCGVGGGEKDSASKIAGCDIPEASQKSGPIDGPIKGEITFETLGLKGAFKEFFTAQIKRFEDAHPAVKINWVDDTGGAEYITRLTTNVKVCKIPDVINTDIQGVSLLSGLDLAMDMGDRLPKVGDNYTPETWKAVVPPGKTGHVSLPWYTGYPSMLYNKDLMKKVGLSKVPTTYDEYFAALKTIAEKADGKFYGDWGSPQYMLPDAFAARDVKIMNSAHTEFTFASDPAALDWLSNLADAYKAGAFPKDSITGDPNASEAFAAGKIVFGQAHSRTVRENAPDVYKVTGYARLMDDQGGGPLISGQHITVPKTTKNPAAALAFAEFVTSTKEQEALCSDNGVTAIPPMSILPASAKCYTDPAYDALERAGMAGHREAQQKAQYDPVVWFWNGAVSEAVVPQLQLAMQGKKSPQEALQAAEDAANKVIPKAP</sequence>
<organism evidence="1 2">
    <name type="scientific">Streptomyces coerulescens</name>
    <dbReference type="NCBI Taxonomy" id="29304"/>
    <lineage>
        <taxon>Bacteria</taxon>
        <taxon>Bacillati</taxon>
        <taxon>Actinomycetota</taxon>
        <taxon>Actinomycetes</taxon>
        <taxon>Kitasatosporales</taxon>
        <taxon>Streptomycetaceae</taxon>
        <taxon>Streptomyces</taxon>
    </lineage>
</organism>
<evidence type="ECO:0000313" key="2">
    <source>
        <dbReference type="Proteomes" id="UP001596263"/>
    </source>
</evidence>
<accession>A0ABW0CXL6</accession>
<reference evidence="2" key="1">
    <citation type="journal article" date="2019" name="Int. J. Syst. Evol. Microbiol.">
        <title>The Global Catalogue of Microorganisms (GCM) 10K type strain sequencing project: providing services to taxonomists for standard genome sequencing and annotation.</title>
        <authorList>
            <consortium name="The Broad Institute Genomics Platform"/>
            <consortium name="The Broad Institute Genome Sequencing Center for Infectious Disease"/>
            <person name="Wu L."/>
            <person name="Ma J."/>
        </authorList>
    </citation>
    <scope>NUCLEOTIDE SEQUENCE [LARGE SCALE GENOMIC DNA]</scope>
    <source>
        <strain evidence="2">KCTC 42586</strain>
    </source>
</reference>
<comment type="caution">
    <text evidence="1">The sequence shown here is derived from an EMBL/GenBank/DDBJ whole genome shotgun (WGS) entry which is preliminary data.</text>
</comment>